<organism evidence="11 13">
    <name type="scientific">Pantoea dispersa</name>
    <dbReference type="NCBI Taxonomy" id="59814"/>
    <lineage>
        <taxon>Bacteria</taxon>
        <taxon>Pseudomonadati</taxon>
        <taxon>Pseudomonadota</taxon>
        <taxon>Gammaproteobacteria</taxon>
        <taxon>Enterobacterales</taxon>
        <taxon>Erwiniaceae</taxon>
        <taxon>Pantoea</taxon>
    </lineage>
</organism>
<evidence type="ECO:0000313" key="12">
    <source>
        <dbReference type="EMBL" id="TQC71259.1"/>
    </source>
</evidence>
<feature type="active site" evidence="9">
    <location>
        <position position="282"/>
    </location>
</feature>
<keyword evidence="7 9" id="KW-0464">Manganese</keyword>
<dbReference type="EMBL" id="VICF01000006">
    <property type="protein sequence ID" value="TQC71259.1"/>
    <property type="molecule type" value="Genomic_DNA"/>
</dbReference>
<dbReference type="SUPFAM" id="SSF53187">
    <property type="entry name" value="Zn-dependent exopeptidases"/>
    <property type="match status" value="1"/>
</dbReference>
<dbReference type="Proteomes" id="UP000319715">
    <property type="component" value="Unassembled WGS sequence"/>
</dbReference>
<dbReference type="Proteomes" id="UP000071979">
    <property type="component" value="Unassembled WGS sequence"/>
</dbReference>
<dbReference type="Pfam" id="PF12404">
    <property type="entry name" value="DUF3663"/>
    <property type="match status" value="1"/>
</dbReference>
<keyword evidence="3 9" id="KW-0963">Cytoplasm</keyword>
<evidence type="ECO:0000313" key="13">
    <source>
        <dbReference type="Proteomes" id="UP000071979"/>
    </source>
</evidence>
<dbReference type="PANTHER" id="PTHR11963:SF20">
    <property type="entry name" value="PEPTIDASE B"/>
    <property type="match status" value="1"/>
</dbReference>
<keyword evidence="14" id="KW-1185">Reference proteome</keyword>
<evidence type="ECO:0000256" key="9">
    <source>
        <dbReference type="HAMAP-Rule" id="MF_00504"/>
    </source>
</evidence>
<comment type="function">
    <text evidence="8 9">Probably plays an important role in intracellular peptide degradation.</text>
</comment>
<dbReference type="InterPro" id="IPR008330">
    <property type="entry name" value="Pept_M17_PepB"/>
</dbReference>
<feature type="binding site" evidence="9">
    <location>
        <position position="201"/>
    </location>
    <ligand>
        <name>Mn(2+)</name>
        <dbReference type="ChEBI" id="CHEBI:29035"/>
        <label>2</label>
    </ligand>
</feature>
<evidence type="ECO:0000256" key="3">
    <source>
        <dbReference type="ARBA" id="ARBA00022490"/>
    </source>
</evidence>
<dbReference type="RefSeq" id="WP_058758293.1">
    <property type="nucleotide sequence ID" value="NZ_CP074350.1"/>
</dbReference>
<comment type="subcellular location">
    <subcellularLocation>
        <location evidence="9">Cytoplasm</location>
    </subcellularLocation>
</comment>
<dbReference type="PIRSF" id="PIRSF036388">
    <property type="entry name" value="Ctsl_amnpptdse_B"/>
    <property type="match status" value="1"/>
</dbReference>
<dbReference type="PROSITE" id="PS00631">
    <property type="entry name" value="CYTOSOL_AP"/>
    <property type="match status" value="1"/>
</dbReference>
<feature type="binding site" evidence="9">
    <location>
        <position position="278"/>
    </location>
    <ligand>
        <name>Mn(2+)</name>
        <dbReference type="ChEBI" id="CHEBI:29035"/>
        <label>1</label>
    </ligand>
</feature>
<accession>A0A8E1S0T5</accession>
<dbReference type="PRINTS" id="PR00481">
    <property type="entry name" value="LAMNOPPTDASE"/>
</dbReference>
<evidence type="ECO:0000256" key="2">
    <source>
        <dbReference type="ARBA" id="ARBA00022438"/>
    </source>
</evidence>
<evidence type="ECO:0000256" key="4">
    <source>
        <dbReference type="ARBA" id="ARBA00022670"/>
    </source>
</evidence>
<feature type="binding site" evidence="9">
    <location>
        <position position="280"/>
    </location>
    <ligand>
        <name>Mn(2+)</name>
        <dbReference type="ChEBI" id="CHEBI:29035"/>
        <label>1</label>
    </ligand>
</feature>
<feature type="domain" description="Cytosol aminopeptidase" evidence="10">
    <location>
        <begin position="276"/>
        <end position="283"/>
    </location>
</feature>
<dbReference type="GO" id="GO:0030145">
    <property type="term" value="F:manganese ion binding"/>
    <property type="evidence" value="ECO:0007669"/>
    <property type="project" value="UniProtKB-UniRule"/>
</dbReference>
<dbReference type="InterPro" id="IPR011356">
    <property type="entry name" value="Leucine_aapep/pepB"/>
</dbReference>
<dbReference type="EC" id="3.4.11.23" evidence="9"/>
<proteinExistence type="inferred from homology"/>
<reference evidence="12 14" key="2">
    <citation type="submission" date="2019-06" db="EMBL/GenBank/DDBJ databases">
        <title>Pantoea dispersa Assembly.</title>
        <authorList>
            <person name="Wang J."/>
        </authorList>
    </citation>
    <scope>NUCLEOTIDE SEQUENCE [LARGE SCALE GENOMIC DNA]</scope>
    <source>
        <strain evidence="12">Bio</strain>
        <strain evidence="14">bio</strain>
    </source>
</reference>
<dbReference type="PANTHER" id="PTHR11963">
    <property type="entry name" value="LEUCINE AMINOPEPTIDASE-RELATED"/>
    <property type="match status" value="1"/>
</dbReference>
<evidence type="ECO:0000259" key="10">
    <source>
        <dbReference type="PROSITE" id="PS00631"/>
    </source>
</evidence>
<protein>
    <recommendedName>
        <fullName evidence="9">Peptidase B</fullName>
        <ecNumber evidence="9">3.4.11.23</ecNumber>
    </recommendedName>
    <alternativeName>
        <fullName evidence="9">Aminopeptidase B</fullName>
    </alternativeName>
</protein>
<dbReference type="EMBL" id="LDSE01000009">
    <property type="protein sequence ID" value="KTS68903.1"/>
    <property type="molecule type" value="Genomic_DNA"/>
</dbReference>
<feature type="active site" evidence="9">
    <location>
        <position position="208"/>
    </location>
</feature>
<keyword evidence="4 9" id="KW-0645">Protease</keyword>
<gene>
    <name evidence="9 12" type="primary">pepB</name>
    <name evidence="12" type="ORF">FK492_15895</name>
    <name evidence="11" type="ORF">SA3R_06355</name>
</gene>
<dbReference type="InterPro" id="IPR000819">
    <property type="entry name" value="Peptidase_M17_C"/>
</dbReference>
<keyword evidence="5 9" id="KW-0479">Metal-binding</keyword>
<feature type="binding site" evidence="9">
    <location>
        <position position="219"/>
    </location>
    <ligand>
        <name>Mn(2+)</name>
        <dbReference type="ChEBI" id="CHEBI:29035"/>
        <label>2</label>
    </ligand>
</feature>
<evidence type="ECO:0000313" key="11">
    <source>
        <dbReference type="EMBL" id="KTS68903.1"/>
    </source>
</evidence>
<dbReference type="FunFam" id="3.40.630.10:FF:000037">
    <property type="entry name" value="Peptidase B"/>
    <property type="match status" value="1"/>
</dbReference>
<sequence length="428" mass="46102">MTTQPMTITLSSQAADARWGEKALLSSNESGMTVHLTGADALMSIQRAGRKLDGQGIRHVALSGEGWDLEKCWAFWQGFRSPKGQRQVEWPTLSEADQAEFDRRLKIVDWVRDTINLPAEDLSPEQLAHSAIDLISEVGGDAVSYRIIKGEDLREQGYAGIHTVGRGSTRPPVLLTLDFNPGGDDSTPVYACLVGKGITFDTGGYSLKQSAFMDSMKSDMGGAATVTGALALAIARGLDKRVKLFLCCADNMVSGNAFRLGDIIRYRNGKSVEVMNTDAEGRLVLADGLIDASEQRPQLLIDAATLTGAAKTALGNDYHALFTFDDVLAESLLGSATSENEAFWRLPLAEFHRNHLPSNFADLNNIASAAHAAGASSAAAFLSWFVSNYQQGWLHIDCSATYRKSAVDQWSAGATGLGVRTIANLLLK</sequence>
<comment type="similarity">
    <text evidence="1 9">Belongs to the peptidase M17 family.</text>
</comment>
<comment type="catalytic activity">
    <reaction evidence="9">
        <text>Release of an N-terminal amino acid, Xaa, from a peptide or arylamide. Xaa is preferably Glu or Asp but may be other amino acids, including Leu, Met, His, Cys and Gln.</text>
        <dbReference type="EC" id="3.4.11.23"/>
    </reaction>
</comment>
<dbReference type="HAMAP" id="MF_00504">
    <property type="entry name" value="Aminopeptidase_M17"/>
    <property type="match status" value="1"/>
</dbReference>
<comment type="caution">
    <text evidence="11">The sequence shown here is derived from an EMBL/GenBank/DDBJ whole genome shotgun (WGS) entry which is preliminary data.</text>
</comment>
<dbReference type="GO" id="GO:0070006">
    <property type="term" value="F:metalloaminopeptidase activity"/>
    <property type="evidence" value="ECO:0007669"/>
    <property type="project" value="InterPro"/>
</dbReference>
<keyword evidence="2 9" id="KW-0031">Aminopeptidase</keyword>
<name>A0A8E1S0T5_9GAMM</name>
<evidence type="ECO:0000256" key="8">
    <source>
        <dbReference type="ARBA" id="ARBA00055139"/>
    </source>
</evidence>
<comment type="subunit">
    <text evidence="9">Homohexamer.</text>
</comment>
<dbReference type="CDD" id="cd00433">
    <property type="entry name" value="Peptidase_M17"/>
    <property type="match status" value="1"/>
</dbReference>
<feature type="binding site" evidence="9">
    <location>
        <position position="201"/>
    </location>
    <ligand>
        <name>Mn(2+)</name>
        <dbReference type="ChEBI" id="CHEBI:29035"/>
        <label>1</label>
    </ligand>
</feature>
<feature type="binding site" evidence="9">
    <location>
        <position position="280"/>
    </location>
    <ligand>
        <name>Mn(2+)</name>
        <dbReference type="ChEBI" id="CHEBI:29035"/>
        <label>2</label>
    </ligand>
</feature>
<dbReference type="Gene3D" id="3.40.630.10">
    <property type="entry name" value="Zn peptidases"/>
    <property type="match status" value="1"/>
</dbReference>
<evidence type="ECO:0000256" key="5">
    <source>
        <dbReference type="ARBA" id="ARBA00022723"/>
    </source>
</evidence>
<evidence type="ECO:0000256" key="7">
    <source>
        <dbReference type="ARBA" id="ARBA00023211"/>
    </source>
</evidence>
<keyword evidence="6 9" id="KW-0378">Hydrolase</keyword>
<dbReference type="InterPro" id="IPR047620">
    <property type="entry name" value="M17_PepB-like_N"/>
</dbReference>
<dbReference type="GO" id="GO:0005737">
    <property type="term" value="C:cytoplasm"/>
    <property type="evidence" value="ECO:0007669"/>
    <property type="project" value="UniProtKB-SubCell"/>
</dbReference>
<dbReference type="NCBIfam" id="NF003450">
    <property type="entry name" value="PRK05015.1"/>
    <property type="match status" value="1"/>
</dbReference>
<dbReference type="AlphaFoldDB" id="A0A8E1S0T5"/>
<reference evidence="11 13" key="1">
    <citation type="journal article" date="2016" name="Front. Microbiol.">
        <title>Genomic Resource of Rice Seed Associated Bacteria.</title>
        <authorList>
            <person name="Midha S."/>
            <person name="Bansal K."/>
            <person name="Sharma S."/>
            <person name="Kumar N."/>
            <person name="Patil P.P."/>
            <person name="Chaudhry V."/>
            <person name="Patil P.B."/>
        </authorList>
    </citation>
    <scope>NUCLEOTIDE SEQUENCE [LARGE SCALE GENOMIC DNA]</scope>
    <source>
        <strain evidence="11 13">SA3</strain>
    </source>
</reference>
<dbReference type="Pfam" id="PF00883">
    <property type="entry name" value="Peptidase_M17"/>
    <property type="match status" value="1"/>
</dbReference>
<feature type="binding site" evidence="9">
    <location>
        <position position="196"/>
    </location>
    <ligand>
        <name>Mn(2+)</name>
        <dbReference type="ChEBI" id="CHEBI:29035"/>
        <label>2</label>
    </ligand>
</feature>
<evidence type="ECO:0000256" key="6">
    <source>
        <dbReference type="ARBA" id="ARBA00022801"/>
    </source>
</evidence>
<evidence type="ECO:0000313" key="14">
    <source>
        <dbReference type="Proteomes" id="UP000319715"/>
    </source>
</evidence>
<comment type="cofactor">
    <cofactor evidence="9">
        <name>Mn(2+)</name>
        <dbReference type="ChEBI" id="CHEBI:29035"/>
    </cofactor>
    <text evidence="9">Binds 2 manganese ions per subunit.</text>
</comment>
<evidence type="ECO:0000256" key="1">
    <source>
        <dbReference type="ARBA" id="ARBA00009528"/>
    </source>
</evidence>
<dbReference type="GO" id="GO:0006508">
    <property type="term" value="P:proteolysis"/>
    <property type="evidence" value="ECO:0007669"/>
    <property type="project" value="UniProtKB-UniRule"/>
</dbReference>